<feature type="region of interest" description="Disordered" evidence="1">
    <location>
        <begin position="133"/>
        <end position="186"/>
    </location>
</feature>
<protein>
    <submittedName>
        <fullName evidence="3">Uncharacterized protein</fullName>
    </submittedName>
</protein>
<keyword evidence="2" id="KW-0732">Signal</keyword>
<proteinExistence type="predicted"/>
<reference evidence="3" key="1">
    <citation type="submission" date="2020-10" db="EMBL/GenBank/DDBJ databases">
        <title>Mucilaginibacter mali sp. nov., isolated from rhizosphere soil of apple orchard.</title>
        <authorList>
            <person name="Lee J.-S."/>
            <person name="Kim H.S."/>
            <person name="Kim J.-S."/>
        </authorList>
    </citation>
    <scope>NUCLEOTIDE SEQUENCE</scope>
    <source>
        <strain evidence="3">KCTC 22746</strain>
    </source>
</reference>
<dbReference type="RefSeq" id="WP_194112520.1">
    <property type="nucleotide sequence ID" value="NZ_JADFFL010000006.1"/>
</dbReference>
<dbReference type="AlphaFoldDB" id="A0A929KY29"/>
<dbReference type="Proteomes" id="UP000622475">
    <property type="component" value="Unassembled WGS sequence"/>
</dbReference>
<evidence type="ECO:0000313" key="4">
    <source>
        <dbReference type="Proteomes" id="UP000622475"/>
    </source>
</evidence>
<feature type="chain" id="PRO_5037587750" evidence="2">
    <location>
        <begin position="23"/>
        <end position="186"/>
    </location>
</feature>
<feature type="signal peptide" evidence="2">
    <location>
        <begin position="1"/>
        <end position="22"/>
    </location>
</feature>
<name>A0A929KY29_9SPHI</name>
<evidence type="ECO:0000313" key="3">
    <source>
        <dbReference type="EMBL" id="MBE9663282.1"/>
    </source>
</evidence>
<evidence type="ECO:0000256" key="1">
    <source>
        <dbReference type="SAM" id="MobiDB-lite"/>
    </source>
</evidence>
<feature type="compositionally biased region" description="Gly residues" evidence="1">
    <location>
        <begin position="156"/>
        <end position="172"/>
    </location>
</feature>
<evidence type="ECO:0000256" key="2">
    <source>
        <dbReference type="SAM" id="SignalP"/>
    </source>
</evidence>
<accession>A0A929KY29</accession>
<comment type="caution">
    <text evidence="3">The sequence shown here is derived from an EMBL/GenBank/DDBJ whole genome shotgun (WGS) entry which is preliminary data.</text>
</comment>
<dbReference type="EMBL" id="JADFFL010000006">
    <property type="protein sequence ID" value="MBE9663282.1"/>
    <property type="molecule type" value="Genomic_DNA"/>
</dbReference>
<gene>
    <name evidence="3" type="ORF">IRJ16_15445</name>
</gene>
<sequence length="186" mass="20988">MKKILFAALLSIGCMIVKKADAQVGLNVNINIGSQPDWGPVGYDRADYYYMPDIDAYYDVPAHRYVYYENNVWVRRTVLPARYSNYNVYNGYKVVVNKPRPWTNANYYRTTYATYKGRGGQPVIRDSRDVKYKDHWKGGPARPKKIKVKHDNGNHWGEGGGPGKHGGKPGKGPKGDRGNGKGHGKH</sequence>
<keyword evidence="4" id="KW-1185">Reference proteome</keyword>
<organism evidence="3 4">
    <name type="scientific">Mucilaginibacter myungsuensis</name>
    <dbReference type="NCBI Taxonomy" id="649104"/>
    <lineage>
        <taxon>Bacteria</taxon>
        <taxon>Pseudomonadati</taxon>
        <taxon>Bacteroidota</taxon>
        <taxon>Sphingobacteriia</taxon>
        <taxon>Sphingobacteriales</taxon>
        <taxon>Sphingobacteriaceae</taxon>
        <taxon>Mucilaginibacter</taxon>
    </lineage>
</organism>